<evidence type="ECO:0000256" key="7">
    <source>
        <dbReference type="ARBA" id="ARBA00022840"/>
    </source>
</evidence>
<evidence type="ECO:0000256" key="5">
    <source>
        <dbReference type="ARBA" id="ARBA00022741"/>
    </source>
</evidence>
<gene>
    <name evidence="11" type="ORF">V2H45_11430</name>
</gene>
<dbReference type="EC" id="2.7.13.3" evidence="2"/>
<keyword evidence="9" id="KW-0472">Membrane</keyword>
<keyword evidence="8" id="KW-0902">Two-component regulatory system</keyword>
<evidence type="ECO:0000313" key="12">
    <source>
        <dbReference type="Proteomes" id="UP001333818"/>
    </source>
</evidence>
<evidence type="ECO:0000256" key="6">
    <source>
        <dbReference type="ARBA" id="ARBA00022777"/>
    </source>
</evidence>
<dbReference type="CDD" id="cd16917">
    <property type="entry name" value="HATPase_UhpB-NarQ-NarX-like"/>
    <property type="match status" value="1"/>
</dbReference>
<comment type="catalytic activity">
    <reaction evidence="1">
        <text>ATP + protein L-histidine = ADP + protein N-phospho-L-histidine.</text>
        <dbReference type="EC" id="2.7.13.3"/>
    </reaction>
</comment>
<keyword evidence="9" id="KW-0812">Transmembrane</keyword>
<dbReference type="Proteomes" id="UP001333818">
    <property type="component" value="Unassembled WGS sequence"/>
</dbReference>
<evidence type="ECO:0000256" key="3">
    <source>
        <dbReference type="ARBA" id="ARBA00022553"/>
    </source>
</evidence>
<reference evidence="11" key="1">
    <citation type="submission" date="2024-01" db="EMBL/GenBank/DDBJ databases">
        <title>Bank of Algae and Cyanobacteria of the Azores (BACA) strain genomes.</title>
        <authorList>
            <person name="Luz R."/>
            <person name="Cordeiro R."/>
            <person name="Fonseca A."/>
            <person name="Goncalves V."/>
        </authorList>
    </citation>
    <scope>NUCLEOTIDE SEQUENCE</scope>
    <source>
        <strain evidence="11">BACA0141</strain>
    </source>
</reference>
<proteinExistence type="predicted"/>
<sequence length="450" mass="50004">MKLRSPIHTHPFKLLLYLEWALLALTFLIEASPPGPSLPFMPNGTITNLLSILAFGLMGLWIPTRRRTHKLVYTGIEVALLLFMTIPSRVMLMPLVCVVMVIRGCVMFSMPGRIITVASAFGLFLFGQIQHFNRFKSFAPPGLESCLVFRPRDVGSLSAGLDSLRQFQIGLSIIFGLCLIFVLLLVNAVLSERQSREELAIANDRLRRYALRIEDQAKLEERNRIAREIHDSLGHSLTALNIQMETVLKLWQANPEKAATFLAEAKRLGSTALQDVRQSVATMRSDPLEGKSLDEAIASLCQEFQLSTAIVPHVQIDVPLDSLPSDVNVAVFRIVQEALTNICKYAVDGTEPLKVQIGLQIQNASLHLQIQDNGKGFELKQNKTGFGLQGMRERTLALDGQFHISSAIDAGCKIDAYFPLPKLKLTGPPTPLPLVPAWNREEDSQNGRCF</sequence>
<name>A0AAW9PWI6_9CYAN</name>
<dbReference type="AlphaFoldDB" id="A0AAW9PWI6"/>
<feature type="transmembrane region" description="Helical" evidence="9">
    <location>
        <begin position="108"/>
        <end position="127"/>
    </location>
</feature>
<evidence type="ECO:0000256" key="4">
    <source>
        <dbReference type="ARBA" id="ARBA00022679"/>
    </source>
</evidence>
<dbReference type="PANTHER" id="PTHR24421:SF10">
    <property type="entry name" value="NITRATE_NITRITE SENSOR PROTEIN NARQ"/>
    <property type="match status" value="1"/>
</dbReference>
<evidence type="ECO:0000256" key="8">
    <source>
        <dbReference type="ARBA" id="ARBA00023012"/>
    </source>
</evidence>
<dbReference type="InterPro" id="IPR003594">
    <property type="entry name" value="HATPase_dom"/>
</dbReference>
<organism evidence="11 12">
    <name type="scientific">Tumidithrix elongata BACA0141</name>
    <dbReference type="NCBI Taxonomy" id="2716417"/>
    <lineage>
        <taxon>Bacteria</taxon>
        <taxon>Bacillati</taxon>
        <taxon>Cyanobacteriota</taxon>
        <taxon>Cyanophyceae</taxon>
        <taxon>Pseudanabaenales</taxon>
        <taxon>Pseudanabaenaceae</taxon>
        <taxon>Tumidithrix</taxon>
        <taxon>Tumidithrix elongata</taxon>
    </lineage>
</organism>
<dbReference type="GO" id="GO:0000155">
    <property type="term" value="F:phosphorelay sensor kinase activity"/>
    <property type="evidence" value="ECO:0007669"/>
    <property type="project" value="InterPro"/>
</dbReference>
<keyword evidence="4" id="KW-0808">Transferase</keyword>
<evidence type="ECO:0000256" key="1">
    <source>
        <dbReference type="ARBA" id="ARBA00000085"/>
    </source>
</evidence>
<keyword evidence="3" id="KW-0597">Phosphoprotein</keyword>
<keyword evidence="5" id="KW-0547">Nucleotide-binding</keyword>
<keyword evidence="6 11" id="KW-0418">Kinase</keyword>
<dbReference type="SMART" id="SM00387">
    <property type="entry name" value="HATPase_c"/>
    <property type="match status" value="1"/>
</dbReference>
<evidence type="ECO:0000256" key="2">
    <source>
        <dbReference type="ARBA" id="ARBA00012438"/>
    </source>
</evidence>
<keyword evidence="7" id="KW-0067">ATP-binding</keyword>
<dbReference type="InterPro" id="IPR050482">
    <property type="entry name" value="Sensor_HK_TwoCompSys"/>
</dbReference>
<evidence type="ECO:0000259" key="10">
    <source>
        <dbReference type="SMART" id="SM00387"/>
    </source>
</evidence>
<evidence type="ECO:0000313" key="11">
    <source>
        <dbReference type="EMBL" id="MEE3717362.1"/>
    </source>
</evidence>
<dbReference type="Gene3D" id="1.20.5.1930">
    <property type="match status" value="1"/>
</dbReference>
<dbReference type="Gene3D" id="3.30.565.10">
    <property type="entry name" value="Histidine kinase-like ATPase, C-terminal domain"/>
    <property type="match status" value="1"/>
</dbReference>
<protein>
    <recommendedName>
        <fullName evidence="2">histidine kinase</fullName>
        <ecNumber evidence="2">2.7.13.3</ecNumber>
    </recommendedName>
</protein>
<accession>A0AAW9PWI6</accession>
<feature type="transmembrane region" description="Helical" evidence="9">
    <location>
        <begin position="12"/>
        <end position="29"/>
    </location>
</feature>
<comment type="caution">
    <text evidence="11">The sequence shown here is derived from an EMBL/GenBank/DDBJ whole genome shotgun (WGS) entry which is preliminary data.</text>
</comment>
<dbReference type="RefSeq" id="WP_330483791.1">
    <property type="nucleotide sequence ID" value="NZ_JAZBJZ010000040.1"/>
</dbReference>
<dbReference type="GO" id="GO:0016020">
    <property type="term" value="C:membrane"/>
    <property type="evidence" value="ECO:0007669"/>
    <property type="project" value="InterPro"/>
</dbReference>
<keyword evidence="9" id="KW-1133">Transmembrane helix</keyword>
<feature type="transmembrane region" description="Helical" evidence="9">
    <location>
        <begin position="41"/>
        <end position="62"/>
    </location>
</feature>
<dbReference type="GO" id="GO:0046983">
    <property type="term" value="F:protein dimerization activity"/>
    <property type="evidence" value="ECO:0007669"/>
    <property type="project" value="InterPro"/>
</dbReference>
<feature type="domain" description="Histidine kinase/HSP90-like ATPase" evidence="10">
    <location>
        <begin position="326"/>
        <end position="422"/>
    </location>
</feature>
<dbReference type="PANTHER" id="PTHR24421">
    <property type="entry name" value="NITRATE/NITRITE SENSOR PROTEIN NARX-RELATED"/>
    <property type="match status" value="1"/>
</dbReference>
<dbReference type="Pfam" id="PF07730">
    <property type="entry name" value="HisKA_3"/>
    <property type="match status" value="1"/>
</dbReference>
<feature type="transmembrane region" description="Helical" evidence="9">
    <location>
        <begin position="74"/>
        <end position="102"/>
    </location>
</feature>
<dbReference type="Pfam" id="PF02518">
    <property type="entry name" value="HATPase_c"/>
    <property type="match status" value="1"/>
</dbReference>
<dbReference type="SUPFAM" id="SSF55874">
    <property type="entry name" value="ATPase domain of HSP90 chaperone/DNA topoisomerase II/histidine kinase"/>
    <property type="match status" value="1"/>
</dbReference>
<feature type="transmembrane region" description="Helical" evidence="9">
    <location>
        <begin position="169"/>
        <end position="190"/>
    </location>
</feature>
<dbReference type="EMBL" id="JAZBJZ010000040">
    <property type="protein sequence ID" value="MEE3717362.1"/>
    <property type="molecule type" value="Genomic_DNA"/>
</dbReference>
<dbReference type="InterPro" id="IPR011712">
    <property type="entry name" value="Sig_transdc_His_kin_sub3_dim/P"/>
</dbReference>
<dbReference type="InterPro" id="IPR036890">
    <property type="entry name" value="HATPase_C_sf"/>
</dbReference>
<evidence type="ECO:0000256" key="9">
    <source>
        <dbReference type="SAM" id="Phobius"/>
    </source>
</evidence>
<dbReference type="GO" id="GO:0005524">
    <property type="term" value="F:ATP binding"/>
    <property type="evidence" value="ECO:0007669"/>
    <property type="project" value="UniProtKB-KW"/>
</dbReference>
<keyword evidence="12" id="KW-1185">Reference proteome</keyword>